<keyword evidence="10" id="KW-0969">Cilium</keyword>
<keyword evidence="6" id="KW-0804">Transcription</keyword>
<reference evidence="10 11" key="1">
    <citation type="journal article" date="2013" name="Genome Announc.">
        <title>Genome Sequence of Plesiomonas shigelloides Strain 302-73 (Serotype O1).</title>
        <authorList>
            <person name="Pique N."/>
            <person name="Aquilini E."/>
            <person name="Alioto T."/>
            <person name="Minana-Galbis D."/>
            <person name="Tomas J.M."/>
        </authorList>
    </citation>
    <scope>NUCLEOTIDE SEQUENCE [LARGE SCALE GENOMIC DNA]</scope>
    <source>
        <strain evidence="10 11">302-73</strain>
    </source>
</reference>
<dbReference type="InterPro" id="IPR035890">
    <property type="entry name" value="Anti-sigma-28_factor_FlgM_sf"/>
</dbReference>
<dbReference type="GO" id="GO:0044781">
    <property type="term" value="P:bacterial-type flagellum organization"/>
    <property type="evidence" value="ECO:0007669"/>
    <property type="project" value="UniProtKB-KW"/>
</dbReference>
<dbReference type="EMBL" id="AQQO01000023">
    <property type="protein sequence ID" value="EON89889.1"/>
    <property type="molecule type" value="Genomic_DNA"/>
</dbReference>
<keyword evidence="4" id="KW-1005">Bacterial flagellum biogenesis</keyword>
<sequence>MSSIDKLNYALKMNSAPVGKKSTNANAAVNADATAAPQQPAVARDGVTLTSQAQELSQIPKQVSSDMSFDSAKVARLKAAVESGEYQVNPEKLAANLLKLESGSH</sequence>
<evidence type="ECO:0000256" key="6">
    <source>
        <dbReference type="ARBA" id="ARBA00023163"/>
    </source>
</evidence>
<dbReference type="InterPro" id="IPR007412">
    <property type="entry name" value="FlgM"/>
</dbReference>
<keyword evidence="3" id="KW-0678">Repressor</keyword>
<evidence type="ECO:0000256" key="5">
    <source>
        <dbReference type="ARBA" id="ARBA00023015"/>
    </source>
</evidence>
<organism evidence="10 11">
    <name type="scientific">Plesiomonas shigelloides 302-73</name>
    <dbReference type="NCBI Taxonomy" id="1315976"/>
    <lineage>
        <taxon>Bacteria</taxon>
        <taxon>Pseudomonadati</taxon>
        <taxon>Pseudomonadota</taxon>
        <taxon>Gammaproteobacteria</taxon>
        <taxon>Enterobacterales</taxon>
        <taxon>Enterobacteriaceae</taxon>
        <taxon>Plesiomonas</taxon>
    </lineage>
</organism>
<evidence type="ECO:0000313" key="11">
    <source>
        <dbReference type="Proteomes" id="UP000014012"/>
    </source>
</evidence>
<comment type="caution">
    <text evidence="10">The sequence shown here is derived from an EMBL/GenBank/DDBJ whole genome shotgun (WGS) entry which is preliminary data.</text>
</comment>
<dbReference type="PATRIC" id="fig|1315976.3.peg.573"/>
<dbReference type="InterPro" id="IPR031316">
    <property type="entry name" value="FlgM_C"/>
</dbReference>
<dbReference type="GO" id="GO:0045892">
    <property type="term" value="P:negative regulation of DNA-templated transcription"/>
    <property type="evidence" value="ECO:0007669"/>
    <property type="project" value="InterPro"/>
</dbReference>
<dbReference type="NCBIfam" id="TIGR03824">
    <property type="entry name" value="FlgM_jcvi"/>
    <property type="match status" value="1"/>
</dbReference>
<comment type="similarity">
    <text evidence="1">Belongs to the FlgM family.</text>
</comment>
<dbReference type="SUPFAM" id="SSF101498">
    <property type="entry name" value="Anti-sigma factor FlgM"/>
    <property type="match status" value="1"/>
</dbReference>
<accession>R8AU64</accession>
<dbReference type="Pfam" id="PF04316">
    <property type="entry name" value="FlgM"/>
    <property type="match status" value="1"/>
</dbReference>
<evidence type="ECO:0000259" key="9">
    <source>
        <dbReference type="Pfam" id="PF04316"/>
    </source>
</evidence>
<feature type="domain" description="Anti-sigma-28 factor FlgM C-terminal" evidence="9">
    <location>
        <begin position="45"/>
        <end position="99"/>
    </location>
</feature>
<dbReference type="RefSeq" id="WP_010862231.1">
    <property type="nucleotide sequence ID" value="NZ_KB944507.1"/>
</dbReference>
<dbReference type="STRING" id="703.SAMEA2665130_00828"/>
<dbReference type="GeneID" id="69705692"/>
<evidence type="ECO:0000256" key="2">
    <source>
        <dbReference type="ARBA" id="ARBA00017823"/>
    </source>
</evidence>
<dbReference type="HOGENOM" id="CLU_149304_0_0_6"/>
<dbReference type="Proteomes" id="UP000014012">
    <property type="component" value="Unassembled WGS sequence"/>
</dbReference>
<keyword evidence="11" id="KW-1185">Reference proteome</keyword>
<evidence type="ECO:0000256" key="8">
    <source>
        <dbReference type="ARBA" id="ARBA00030117"/>
    </source>
</evidence>
<evidence type="ECO:0000256" key="3">
    <source>
        <dbReference type="ARBA" id="ARBA00022491"/>
    </source>
</evidence>
<evidence type="ECO:0000313" key="10">
    <source>
        <dbReference type="EMBL" id="EON89889.1"/>
    </source>
</evidence>
<protein>
    <recommendedName>
        <fullName evidence="2">Negative regulator of flagellin synthesis</fullName>
    </recommendedName>
    <alternativeName>
        <fullName evidence="8">Anti-sigma-28 factor</fullName>
    </alternativeName>
</protein>
<evidence type="ECO:0000256" key="1">
    <source>
        <dbReference type="ARBA" id="ARBA00005322"/>
    </source>
</evidence>
<gene>
    <name evidence="10" type="ORF">PLESHI_02984</name>
</gene>
<keyword evidence="10" id="KW-0282">Flagellum</keyword>
<comment type="function">
    <text evidence="7">Responsible for the coupling of flagellin expression to flagellar assembly by preventing expression of the flagellin genes when a component of the middle class of proteins is defective. It negatively regulates flagellar genes by inhibiting the activity of FliA by directly binding to FliA.</text>
</comment>
<name>R8AU64_PLESH</name>
<dbReference type="AlphaFoldDB" id="R8AU64"/>
<keyword evidence="10" id="KW-0966">Cell projection</keyword>
<dbReference type="OrthoDB" id="5797147at2"/>
<keyword evidence="5" id="KW-0805">Transcription regulation</keyword>
<evidence type="ECO:0000256" key="7">
    <source>
        <dbReference type="ARBA" id="ARBA00024739"/>
    </source>
</evidence>
<evidence type="ECO:0000256" key="4">
    <source>
        <dbReference type="ARBA" id="ARBA00022795"/>
    </source>
</evidence>
<proteinExistence type="inferred from homology"/>